<protein>
    <recommendedName>
        <fullName evidence="5">Septum formation initiator</fullName>
    </recommendedName>
</protein>
<reference evidence="3 4" key="1">
    <citation type="submission" date="2018-10" db="EMBL/GenBank/DDBJ databases">
        <title>Genomic Encyclopedia of Type Strains, Phase IV (KMG-IV): sequencing the most valuable type-strain genomes for metagenomic binning, comparative biology and taxonomic classification.</title>
        <authorList>
            <person name="Goeker M."/>
        </authorList>
    </citation>
    <scope>NUCLEOTIDE SEQUENCE [LARGE SCALE GENOMIC DNA]</scope>
    <source>
        <strain evidence="3 4">DSM 15521</strain>
    </source>
</reference>
<dbReference type="Proteomes" id="UP000280881">
    <property type="component" value="Unassembled WGS sequence"/>
</dbReference>
<keyword evidence="2" id="KW-0472">Membrane</keyword>
<dbReference type="AlphaFoldDB" id="A0A420W838"/>
<feature type="transmembrane region" description="Helical" evidence="2">
    <location>
        <begin position="12"/>
        <end position="30"/>
    </location>
</feature>
<evidence type="ECO:0000313" key="4">
    <source>
        <dbReference type="Proteomes" id="UP000280881"/>
    </source>
</evidence>
<accession>A0A420W838</accession>
<dbReference type="OrthoDB" id="15332at2"/>
<evidence type="ECO:0000313" key="3">
    <source>
        <dbReference type="EMBL" id="RKQ63483.1"/>
    </source>
</evidence>
<evidence type="ECO:0000256" key="2">
    <source>
        <dbReference type="SAM" id="Phobius"/>
    </source>
</evidence>
<keyword evidence="2" id="KW-1133">Transmembrane helix</keyword>
<name>A0A420W838_9BACT</name>
<dbReference type="RefSeq" id="WP_121169729.1">
    <property type="nucleotide sequence ID" value="NZ_RBIE01000001.1"/>
</dbReference>
<sequence>MSPKLKCSLKWLVLFWALFGPWAFYSYFFGNNSLSTLGELKNTRFKLERERDYWRNRNEFLREKIEALKENSDYLYNKLGKELFVRGKEGEEVILFVR</sequence>
<comment type="caution">
    <text evidence="3">The sequence shown here is derived from an EMBL/GenBank/DDBJ whole genome shotgun (WGS) entry which is preliminary data.</text>
</comment>
<gene>
    <name evidence="3" type="ORF">C7457_0356</name>
</gene>
<keyword evidence="1" id="KW-0175">Coiled coil</keyword>
<feature type="coiled-coil region" evidence="1">
    <location>
        <begin position="51"/>
        <end position="78"/>
    </location>
</feature>
<evidence type="ECO:0000256" key="1">
    <source>
        <dbReference type="SAM" id="Coils"/>
    </source>
</evidence>
<keyword evidence="2" id="KW-0812">Transmembrane</keyword>
<proteinExistence type="predicted"/>
<organism evidence="3 4">
    <name type="scientific">Thermovibrio guaymasensis</name>
    <dbReference type="NCBI Taxonomy" id="240167"/>
    <lineage>
        <taxon>Bacteria</taxon>
        <taxon>Pseudomonadati</taxon>
        <taxon>Aquificota</taxon>
        <taxon>Aquificia</taxon>
        <taxon>Desulfurobacteriales</taxon>
        <taxon>Desulfurobacteriaceae</taxon>
        <taxon>Thermovibrio</taxon>
    </lineage>
</organism>
<keyword evidence="4" id="KW-1185">Reference proteome</keyword>
<evidence type="ECO:0008006" key="5">
    <source>
        <dbReference type="Google" id="ProtNLM"/>
    </source>
</evidence>
<dbReference type="EMBL" id="RBIE01000001">
    <property type="protein sequence ID" value="RKQ63483.1"/>
    <property type="molecule type" value="Genomic_DNA"/>
</dbReference>